<dbReference type="AlphaFoldDB" id="A0A0D1XAY1"/>
<evidence type="ECO:0000256" key="1">
    <source>
        <dbReference type="ARBA" id="ARBA00008903"/>
    </source>
</evidence>
<gene>
    <name evidence="3" type="ORF">PV09_08930</name>
</gene>
<protein>
    <recommendedName>
        <fullName evidence="5">NAD(P)-binding protein</fullName>
    </recommendedName>
</protein>
<dbReference type="InterPro" id="IPR003462">
    <property type="entry name" value="ODC_Mu_crystall"/>
</dbReference>
<feature type="compositionally biased region" description="Polar residues" evidence="2">
    <location>
        <begin position="109"/>
        <end position="125"/>
    </location>
</feature>
<name>A0A0D1XAY1_9PEZI</name>
<reference evidence="3 4" key="1">
    <citation type="submission" date="2015-01" db="EMBL/GenBank/DDBJ databases">
        <title>The Genome Sequence of Ochroconis gallopava CBS43764.</title>
        <authorList>
            <consortium name="The Broad Institute Genomics Platform"/>
            <person name="Cuomo C."/>
            <person name="de Hoog S."/>
            <person name="Gorbushina A."/>
            <person name="Stielow B."/>
            <person name="Teixiera M."/>
            <person name="Abouelleil A."/>
            <person name="Chapman S.B."/>
            <person name="Priest M."/>
            <person name="Young S.K."/>
            <person name="Wortman J."/>
            <person name="Nusbaum C."/>
            <person name="Birren B."/>
        </authorList>
    </citation>
    <scope>NUCLEOTIDE SEQUENCE [LARGE SCALE GENOMIC DNA]</scope>
    <source>
        <strain evidence="3 4">CBS 43764</strain>
    </source>
</reference>
<evidence type="ECO:0000313" key="4">
    <source>
        <dbReference type="Proteomes" id="UP000053259"/>
    </source>
</evidence>
<evidence type="ECO:0000313" key="3">
    <source>
        <dbReference type="EMBL" id="KIV99385.1"/>
    </source>
</evidence>
<dbReference type="FunCoup" id="A0A0D1XAY1">
    <property type="interactions" value="8"/>
</dbReference>
<dbReference type="InterPro" id="IPR036291">
    <property type="entry name" value="NAD(P)-bd_dom_sf"/>
</dbReference>
<dbReference type="Proteomes" id="UP000053259">
    <property type="component" value="Unassembled WGS sequence"/>
</dbReference>
<dbReference type="RefSeq" id="XP_016209255.1">
    <property type="nucleotide sequence ID" value="XM_016362906.1"/>
</dbReference>
<dbReference type="GO" id="GO:0005737">
    <property type="term" value="C:cytoplasm"/>
    <property type="evidence" value="ECO:0007669"/>
    <property type="project" value="TreeGrafter"/>
</dbReference>
<feature type="region of interest" description="Disordered" evidence="2">
    <location>
        <begin position="412"/>
        <end position="448"/>
    </location>
</feature>
<dbReference type="PANTHER" id="PTHR13812">
    <property type="entry name" value="KETIMINE REDUCTASE MU-CRYSTALLIN"/>
    <property type="match status" value="1"/>
</dbReference>
<feature type="region of interest" description="Disordered" evidence="2">
    <location>
        <begin position="109"/>
        <end position="157"/>
    </location>
</feature>
<dbReference type="EMBL" id="KN847578">
    <property type="protein sequence ID" value="KIV99385.1"/>
    <property type="molecule type" value="Genomic_DNA"/>
</dbReference>
<dbReference type="Gene3D" id="3.30.1780.10">
    <property type="entry name" value="ornithine cyclodeaminase, domain 1"/>
    <property type="match status" value="1"/>
</dbReference>
<comment type="similarity">
    <text evidence="1">Belongs to the ornithine cyclodeaminase/mu-crystallin family.</text>
</comment>
<dbReference type="VEuPathDB" id="FungiDB:PV09_08930"/>
<dbReference type="GeneID" id="27316903"/>
<keyword evidence="4" id="KW-1185">Reference proteome</keyword>
<dbReference type="InterPro" id="IPR023401">
    <property type="entry name" value="ODC_N"/>
</dbReference>
<evidence type="ECO:0000256" key="2">
    <source>
        <dbReference type="SAM" id="MobiDB-lite"/>
    </source>
</evidence>
<proteinExistence type="inferred from homology"/>
<evidence type="ECO:0008006" key="5">
    <source>
        <dbReference type="Google" id="ProtNLM"/>
    </source>
</evidence>
<dbReference type="Gene3D" id="3.40.50.720">
    <property type="entry name" value="NAD(P)-binding Rossmann-like Domain"/>
    <property type="match status" value="1"/>
</dbReference>
<dbReference type="SUPFAM" id="SSF51735">
    <property type="entry name" value="NAD(P)-binding Rossmann-fold domains"/>
    <property type="match status" value="1"/>
</dbReference>
<sequence length="492" mass="53598">MTLTILTDQDVRLLLHSLTKSDILDIQQSLADALHYYSTAVEEDDNGCSASYQPSRTQLTRKDGSTTLFMPANSMDSMGVKIVTLSEVCAKSSDPVGLPNLDGQLNFSDSDSTISAREGSTTSEPSALSSRMSSLSLGSGSTAATSTSSHTTPFDVPPDLTREMKEAIKMKCAATSPSGSLTLLNRDGTMRGLINAAEITAFRTASASTMLFKKRNNVHDVVIFGAGKQAYWHARLALVLRGNEIHHLNFINRSFENVMSLLHDLYKIPWPVQVPHPKTSIITPAHNEYARHLKATLRASSAIFCTTPSVEPLFPAEILTSTEGRKKGRYISAIGSYKPHMIELHTDIIKQAVKPHDHHHHHHKHAKSGGAIIVDSVEACMQEAGEIIQAGISPREIVELGELVMLKRDAERRRKESAGNLDSEGVELQSDSKSRKSGKGGTHDHDGGLKEWLEKGNVIYKSVGLGLMDIVVGKELCDLADKLNVGTRIADF</sequence>
<organism evidence="3 4">
    <name type="scientific">Verruconis gallopava</name>
    <dbReference type="NCBI Taxonomy" id="253628"/>
    <lineage>
        <taxon>Eukaryota</taxon>
        <taxon>Fungi</taxon>
        <taxon>Dikarya</taxon>
        <taxon>Ascomycota</taxon>
        <taxon>Pezizomycotina</taxon>
        <taxon>Dothideomycetes</taxon>
        <taxon>Pleosporomycetidae</taxon>
        <taxon>Venturiales</taxon>
        <taxon>Sympoventuriaceae</taxon>
        <taxon>Verruconis</taxon>
    </lineage>
</organism>
<dbReference type="InParanoid" id="A0A0D1XAY1"/>
<dbReference type="STRING" id="253628.A0A0D1XAY1"/>
<dbReference type="OrthoDB" id="41492at2759"/>
<dbReference type="FunFam" id="3.40.50.720:FF:000577">
    <property type="entry name" value="Proline utilization protein PrnX, putative"/>
    <property type="match status" value="1"/>
</dbReference>
<dbReference type="PANTHER" id="PTHR13812:SF19">
    <property type="entry name" value="KETIMINE REDUCTASE MU-CRYSTALLIN"/>
    <property type="match status" value="1"/>
</dbReference>
<feature type="compositionally biased region" description="Low complexity" evidence="2">
    <location>
        <begin position="126"/>
        <end position="149"/>
    </location>
</feature>
<accession>A0A0D1XAY1</accession>
<dbReference type="HOGENOM" id="CLU_042088_0_1_1"/>